<dbReference type="Gene3D" id="2.40.128.110">
    <property type="entry name" value="Lipid/polyisoprenoid-binding, YceI-like"/>
    <property type="match status" value="1"/>
</dbReference>
<evidence type="ECO:0000313" key="4">
    <source>
        <dbReference type="Proteomes" id="UP000000366"/>
    </source>
</evidence>
<dbReference type="eggNOG" id="COG2353">
    <property type="taxonomic scope" value="Bacteria"/>
</dbReference>
<dbReference type="SUPFAM" id="SSF101874">
    <property type="entry name" value="YceI-like"/>
    <property type="match status" value="1"/>
</dbReference>
<dbReference type="HOGENOM" id="CLU_071003_1_2_4"/>
<organism evidence="3 4">
    <name type="scientific">Methylibium petroleiphilum (strain ATCC BAA-1232 / LMG 22953 / PM1)</name>
    <dbReference type="NCBI Taxonomy" id="420662"/>
    <lineage>
        <taxon>Bacteria</taxon>
        <taxon>Pseudomonadati</taxon>
        <taxon>Pseudomonadota</taxon>
        <taxon>Betaproteobacteria</taxon>
        <taxon>Burkholderiales</taxon>
        <taxon>Sphaerotilaceae</taxon>
        <taxon>Methylibium</taxon>
    </lineage>
</organism>
<dbReference type="SMART" id="SM00867">
    <property type="entry name" value="YceI"/>
    <property type="match status" value="1"/>
</dbReference>
<feature type="signal peptide" evidence="1">
    <location>
        <begin position="1"/>
        <end position="27"/>
    </location>
</feature>
<dbReference type="InterPro" id="IPR036761">
    <property type="entry name" value="TTHA0802/YceI-like_sf"/>
</dbReference>
<evidence type="ECO:0000256" key="1">
    <source>
        <dbReference type="SAM" id="SignalP"/>
    </source>
</evidence>
<protein>
    <submittedName>
        <fullName evidence="3">Periplasmic protein</fullName>
    </submittedName>
</protein>
<dbReference type="PROSITE" id="PS51257">
    <property type="entry name" value="PROKAR_LIPOPROTEIN"/>
    <property type="match status" value="1"/>
</dbReference>
<dbReference type="Proteomes" id="UP000000366">
    <property type="component" value="Chromosome"/>
</dbReference>
<keyword evidence="4" id="KW-1185">Reference proteome</keyword>
<accession>A2SLM2</accession>
<reference evidence="3 4" key="1">
    <citation type="journal article" date="2007" name="J. Bacteriol.">
        <title>Whole-genome analysis of the methyl tert-butyl ether-degrading beta-proteobacterium Methylibium petroleiphilum PM1.</title>
        <authorList>
            <person name="Kane S.R."/>
            <person name="Chakicherla A.Y."/>
            <person name="Chain P.S.G."/>
            <person name="Schmidt R."/>
            <person name="Shin M.W."/>
            <person name="Legler T.C."/>
            <person name="Scow K.M."/>
            <person name="Larimer F.W."/>
            <person name="Lucas S.M."/>
            <person name="Richardson P.M."/>
            <person name="Hristova K.R."/>
        </authorList>
    </citation>
    <scope>NUCLEOTIDE SEQUENCE [LARGE SCALE GENOMIC DNA]</scope>
    <source>
        <strain evidence="4">ATCC BAA-1232 / LMG 22953 / PM1</strain>
    </source>
</reference>
<dbReference type="InterPro" id="IPR007372">
    <property type="entry name" value="Lipid/polyisoprenoid-bd_YceI"/>
</dbReference>
<evidence type="ECO:0000313" key="3">
    <source>
        <dbReference type="EMBL" id="ABM96461.1"/>
    </source>
</evidence>
<dbReference type="STRING" id="420662.Mpe_A3508"/>
<feature type="chain" id="PRO_5002646488" evidence="1">
    <location>
        <begin position="28"/>
        <end position="196"/>
    </location>
</feature>
<dbReference type="AlphaFoldDB" id="A2SLM2"/>
<dbReference type="KEGG" id="mpt:Mpe_A3508"/>
<dbReference type="PANTHER" id="PTHR34406">
    <property type="entry name" value="PROTEIN YCEI"/>
    <property type="match status" value="1"/>
</dbReference>
<dbReference type="EMBL" id="CP000555">
    <property type="protein sequence ID" value="ABM96461.1"/>
    <property type="molecule type" value="Genomic_DNA"/>
</dbReference>
<evidence type="ECO:0000259" key="2">
    <source>
        <dbReference type="SMART" id="SM00867"/>
    </source>
</evidence>
<feature type="domain" description="Lipid/polyisoprenoid-binding YceI-like" evidence="2">
    <location>
        <begin position="31"/>
        <end position="194"/>
    </location>
</feature>
<dbReference type="Pfam" id="PF04264">
    <property type="entry name" value="YceI"/>
    <property type="match status" value="1"/>
</dbReference>
<dbReference type="PANTHER" id="PTHR34406:SF2">
    <property type="entry name" value="PERIPLASMIC PROTEIN"/>
    <property type="match status" value="1"/>
</dbReference>
<gene>
    <name evidence="3" type="ordered locus">Mpe_A3508</name>
</gene>
<name>A2SLM2_METPP</name>
<keyword evidence="1" id="KW-0732">Signal</keyword>
<sequence>MSMKKPFLAAAAATAAALACLAGGAQAQSASYAIDPGHTFVTFEVLHFGTSTARGRFDKKEGTVQFDRAGKTGKVEISIDTASINTGVAAFDNHLRNADFFNAAMFPTAKFVSDKFVFSGDKVSEVSGTLTLLDKSQPVTLKAANFNCYENPRLKREVCGGDFETTLQRSQFGMNYGLPNIPDSVRLTVQIEAVKQ</sequence>
<proteinExistence type="predicted"/>